<dbReference type="EMBL" id="KV454540">
    <property type="protein sequence ID" value="ODV67868.1"/>
    <property type="molecule type" value="Genomic_DNA"/>
</dbReference>
<evidence type="ECO:0000256" key="2">
    <source>
        <dbReference type="PIRSR" id="PIRSR613078-1"/>
    </source>
</evidence>
<dbReference type="GeneID" id="30994185"/>
<feature type="active site" description="Proton donor/acceptor" evidence="2">
    <location>
        <position position="95"/>
    </location>
</feature>
<dbReference type="Gene3D" id="3.40.50.1240">
    <property type="entry name" value="Phosphoglycerate mutase-like"/>
    <property type="match status" value="1"/>
</dbReference>
<dbReference type="GO" id="GO:0004331">
    <property type="term" value="F:fructose-2,6-bisphosphate 2-phosphatase activity"/>
    <property type="evidence" value="ECO:0007669"/>
    <property type="project" value="TreeGrafter"/>
</dbReference>
<feature type="binding site" evidence="3">
    <location>
        <begin position="20"/>
        <end position="27"/>
    </location>
    <ligand>
        <name>substrate</name>
    </ligand>
</feature>
<dbReference type="AlphaFoldDB" id="A0A1E4RKR8"/>
<dbReference type="SUPFAM" id="SSF53254">
    <property type="entry name" value="Phosphoglycerate mutase-like"/>
    <property type="match status" value="1"/>
</dbReference>
<dbReference type="OrthoDB" id="354304at2759"/>
<protein>
    <submittedName>
        <fullName evidence="4">Phosphoglycerate mutase-like protein</fullName>
    </submittedName>
</protein>
<evidence type="ECO:0000313" key="5">
    <source>
        <dbReference type="Proteomes" id="UP000095085"/>
    </source>
</evidence>
<dbReference type="Pfam" id="PF00300">
    <property type="entry name" value="His_Phos_1"/>
    <property type="match status" value="1"/>
</dbReference>
<dbReference type="PANTHER" id="PTHR46517">
    <property type="entry name" value="FRUCTOSE-2,6-BISPHOSPHATASE TIGAR"/>
    <property type="match status" value="1"/>
</dbReference>
<evidence type="ECO:0000313" key="4">
    <source>
        <dbReference type="EMBL" id="ODV67868.1"/>
    </source>
</evidence>
<keyword evidence="5" id="KW-1185">Reference proteome</keyword>
<reference evidence="5" key="1">
    <citation type="submission" date="2016-05" db="EMBL/GenBank/DDBJ databases">
        <title>Comparative genomics of biotechnologically important yeasts.</title>
        <authorList>
            <consortium name="DOE Joint Genome Institute"/>
            <person name="Riley R."/>
            <person name="Haridas S."/>
            <person name="Wolfe K.H."/>
            <person name="Lopes M.R."/>
            <person name="Hittinger C.T."/>
            <person name="Goker M."/>
            <person name="Salamov A."/>
            <person name="Wisecaver J."/>
            <person name="Long T.M."/>
            <person name="Aerts A.L."/>
            <person name="Barry K."/>
            <person name="Choi C."/>
            <person name="Clum A."/>
            <person name="Coughlan A.Y."/>
            <person name="Deshpande S."/>
            <person name="Douglass A.P."/>
            <person name="Hanson S.J."/>
            <person name="Klenk H.-P."/>
            <person name="Labutti K."/>
            <person name="Lapidus A."/>
            <person name="Lindquist E."/>
            <person name="Lipzen A."/>
            <person name="Meier-Kolthoff J.P."/>
            <person name="Ohm R.A."/>
            <person name="Otillar R.P."/>
            <person name="Pangilinan J."/>
            <person name="Peng Y."/>
            <person name="Rokas A."/>
            <person name="Rosa C.A."/>
            <person name="Scheuner C."/>
            <person name="Sibirny A.A."/>
            <person name="Slot J.C."/>
            <person name="Stielow J.B."/>
            <person name="Sun H."/>
            <person name="Kurtzman C.P."/>
            <person name="Blackwell M."/>
            <person name="Grigoriev I.V."/>
            <person name="Jeffries T.W."/>
        </authorList>
    </citation>
    <scope>NUCLEOTIDE SEQUENCE [LARGE SCALE GENOMIC DNA]</scope>
    <source>
        <strain evidence="5">NRRL Y-1933</strain>
    </source>
</reference>
<dbReference type="GO" id="GO:0043456">
    <property type="term" value="P:regulation of pentose-phosphate shunt"/>
    <property type="evidence" value="ECO:0007669"/>
    <property type="project" value="TreeGrafter"/>
</dbReference>
<dbReference type="RefSeq" id="XP_020076935.1">
    <property type="nucleotide sequence ID" value="XM_020219635.1"/>
</dbReference>
<dbReference type="InterPro" id="IPR013078">
    <property type="entry name" value="His_Pase_superF_clade-1"/>
</dbReference>
<gene>
    <name evidence="4" type="ORF">HYPBUDRAFT_137693</name>
</gene>
<evidence type="ECO:0000256" key="3">
    <source>
        <dbReference type="PIRSR" id="PIRSR613078-2"/>
    </source>
</evidence>
<dbReference type="SMART" id="SM00855">
    <property type="entry name" value="PGAM"/>
    <property type="match status" value="1"/>
</dbReference>
<dbReference type="Proteomes" id="UP000095085">
    <property type="component" value="Unassembled WGS sequence"/>
</dbReference>
<name>A0A1E4RKR8_9ASCO</name>
<feature type="binding site" evidence="3">
    <location>
        <position position="70"/>
    </location>
    <ligand>
        <name>substrate</name>
    </ligand>
</feature>
<accession>A0A1E4RKR8</accession>
<proteinExistence type="predicted"/>
<keyword evidence="1" id="KW-0378">Hydrolase</keyword>
<dbReference type="PANTHER" id="PTHR46517:SF1">
    <property type="entry name" value="FRUCTOSE-2,6-BISPHOSPHATASE TIGAR"/>
    <property type="match status" value="1"/>
</dbReference>
<dbReference type="PROSITE" id="PS00175">
    <property type="entry name" value="PG_MUTASE"/>
    <property type="match status" value="1"/>
</dbReference>
<feature type="active site" description="Tele-phosphohistidine intermediate" evidence="2">
    <location>
        <position position="21"/>
    </location>
</feature>
<dbReference type="GO" id="GO:0005829">
    <property type="term" value="C:cytosol"/>
    <property type="evidence" value="ECO:0007669"/>
    <property type="project" value="TreeGrafter"/>
</dbReference>
<sequence length="226" mass="25764">MTVEVHANKDPDTVRIFIIRHGQTDHNVTKVLQGHLDIDLNDHGKNQADTVAKYLSSIPFDFFVSSDLLRCQNTTKPILSYHPDVPLKLTENLRERNMGVVQGMLLKDAIAQYGEDFRNLGEKFPDLIHRVELEWDSLIKSSLHNNYNNVGICTHGGVITGFINYLYGVKRYDLYKYLDPESLKVPFNTSVSVIDVNKHTKQGVIQRFGLTSHLGGQFEVKDQLLR</sequence>
<dbReference type="InterPro" id="IPR001345">
    <property type="entry name" value="PG/BPGM_mutase_AS"/>
</dbReference>
<dbReference type="InterPro" id="IPR051695">
    <property type="entry name" value="Phosphoglycerate_Mutase"/>
</dbReference>
<dbReference type="GO" id="GO:0045820">
    <property type="term" value="P:negative regulation of glycolytic process"/>
    <property type="evidence" value="ECO:0007669"/>
    <property type="project" value="TreeGrafter"/>
</dbReference>
<evidence type="ECO:0000256" key="1">
    <source>
        <dbReference type="ARBA" id="ARBA00022801"/>
    </source>
</evidence>
<organism evidence="4 5">
    <name type="scientific">Hyphopichia burtonii NRRL Y-1933</name>
    <dbReference type="NCBI Taxonomy" id="984485"/>
    <lineage>
        <taxon>Eukaryota</taxon>
        <taxon>Fungi</taxon>
        <taxon>Dikarya</taxon>
        <taxon>Ascomycota</taxon>
        <taxon>Saccharomycotina</taxon>
        <taxon>Pichiomycetes</taxon>
        <taxon>Debaryomycetaceae</taxon>
        <taxon>Hyphopichia</taxon>
    </lineage>
</organism>
<dbReference type="InterPro" id="IPR029033">
    <property type="entry name" value="His_PPase_superfam"/>
</dbReference>
<dbReference type="STRING" id="984485.A0A1E4RKR8"/>
<dbReference type="CDD" id="cd07067">
    <property type="entry name" value="HP_PGM_like"/>
    <property type="match status" value="1"/>
</dbReference>